<gene>
    <name evidence="2" type="ORF">FY030_03200</name>
</gene>
<dbReference type="Proteomes" id="UP000326546">
    <property type="component" value="Chromosome"/>
</dbReference>
<feature type="domain" description="Cobalamin-independent methionine synthase MetE C-terminal/archaeal" evidence="1">
    <location>
        <begin position="6"/>
        <end position="323"/>
    </location>
</feature>
<organism evidence="2 3">
    <name type="scientific">Ornithinimicrobium pratense</name>
    <dbReference type="NCBI Taxonomy" id="2593973"/>
    <lineage>
        <taxon>Bacteria</taxon>
        <taxon>Bacillati</taxon>
        <taxon>Actinomycetota</taxon>
        <taxon>Actinomycetes</taxon>
        <taxon>Micrococcales</taxon>
        <taxon>Ornithinimicrobiaceae</taxon>
        <taxon>Ornithinimicrobium</taxon>
    </lineage>
</organism>
<sequence length="331" mass="35117">MTGVVATGVGSWPGQDVREALRVLRGELASGQAPDGVVALPYLAELPARGPGADMIGRTAQLLVDLPVDLQPQGWRLVDRPGRDVERALSLWRQDLDELAETFDGYAGPLKVQVVGPWTMAAALWKPLGDKVLSDSGATRDLTESLAEGVAAHVADVRRLIPGAQVVLQVDEPSLSAVFAGRIRSESGYRTLRTPEREEAQTALGRVLDQPAAADRGAHCCADDPPVDVLVGAGARFLALDLARLDGRRWEQVAVAHEAGVRLWAGMDLDAAEAAEPLRRVWSELGLPVRDLGEVGVIPPCGLAGVTPDGARTATRRAVELAARLAETARS</sequence>
<keyword evidence="3" id="KW-1185">Reference proteome</keyword>
<reference evidence="2 3" key="1">
    <citation type="submission" date="2019-09" db="EMBL/GenBank/DDBJ databases">
        <title>Serinicoccus pratensis sp. nov., isolated from meadow soil.</title>
        <authorList>
            <person name="Zhang W."/>
        </authorList>
    </citation>
    <scope>NUCLEOTIDE SEQUENCE [LARGE SCALE GENOMIC DNA]</scope>
    <source>
        <strain evidence="2 3">W204</strain>
    </source>
</reference>
<accession>A0A5J6V8E3</accession>
<dbReference type="OrthoDB" id="5242426at2"/>
<dbReference type="KEGG" id="serw:FY030_03200"/>
<dbReference type="Gene3D" id="3.20.20.210">
    <property type="match status" value="1"/>
</dbReference>
<dbReference type="GO" id="GO:0009086">
    <property type="term" value="P:methionine biosynthetic process"/>
    <property type="evidence" value="ECO:0007669"/>
    <property type="project" value="InterPro"/>
</dbReference>
<dbReference type="InterPro" id="IPR002629">
    <property type="entry name" value="Met_Synth_C/arc"/>
</dbReference>
<dbReference type="GO" id="GO:0008270">
    <property type="term" value="F:zinc ion binding"/>
    <property type="evidence" value="ECO:0007669"/>
    <property type="project" value="InterPro"/>
</dbReference>
<name>A0A5J6V8E3_9MICO</name>
<evidence type="ECO:0000259" key="1">
    <source>
        <dbReference type="Pfam" id="PF01717"/>
    </source>
</evidence>
<dbReference type="InterPro" id="IPR038071">
    <property type="entry name" value="UROD/MetE-like_sf"/>
</dbReference>
<dbReference type="SUPFAM" id="SSF51726">
    <property type="entry name" value="UROD/MetE-like"/>
    <property type="match status" value="1"/>
</dbReference>
<dbReference type="AlphaFoldDB" id="A0A5J6V8E3"/>
<dbReference type="GO" id="GO:0003871">
    <property type="term" value="F:5-methyltetrahydropteroyltriglutamate-homocysteine S-methyltransferase activity"/>
    <property type="evidence" value="ECO:0007669"/>
    <property type="project" value="InterPro"/>
</dbReference>
<dbReference type="Pfam" id="PF01717">
    <property type="entry name" value="Meth_synt_2"/>
    <property type="match status" value="1"/>
</dbReference>
<evidence type="ECO:0000313" key="2">
    <source>
        <dbReference type="EMBL" id="QFG70109.1"/>
    </source>
</evidence>
<proteinExistence type="predicted"/>
<dbReference type="EMBL" id="CP044427">
    <property type="protein sequence ID" value="QFG70109.1"/>
    <property type="molecule type" value="Genomic_DNA"/>
</dbReference>
<protein>
    <submittedName>
        <fullName evidence="2">Methionine synthase</fullName>
    </submittedName>
</protein>
<evidence type="ECO:0000313" key="3">
    <source>
        <dbReference type="Proteomes" id="UP000326546"/>
    </source>
</evidence>